<evidence type="ECO:0000313" key="2">
    <source>
        <dbReference type="Proteomes" id="UP000032141"/>
    </source>
</evidence>
<keyword evidence="2" id="KW-1185">Reference proteome</keyword>
<evidence type="ECO:0000313" key="1">
    <source>
        <dbReference type="EnsemblPlants" id="Bo8g092040.1"/>
    </source>
</evidence>
<dbReference type="HOGENOM" id="CLU_2200617_0_0_1"/>
<name>A0A0D3DU01_BRAOL</name>
<organism evidence="1 2">
    <name type="scientific">Brassica oleracea var. oleracea</name>
    <dbReference type="NCBI Taxonomy" id="109376"/>
    <lineage>
        <taxon>Eukaryota</taxon>
        <taxon>Viridiplantae</taxon>
        <taxon>Streptophyta</taxon>
        <taxon>Embryophyta</taxon>
        <taxon>Tracheophyta</taxon>
        <taxon>Spermatophyta</taxon>
        <taxon>Magnoliopsida</taxon>
        <taxon>eudicotyledons</taxon>
        <taxon>Gunneridae</taxon>
        <taxon>Pentapetalae</taxon>
        <taxon>rosids</taxon>
        <taxon>malvids</taxon>
        <taxon>Brassicales</taxon>
        <taxon>Brassicaceae</taxon>
        <taxon>Brassiceae</taxon>
        <taxon>Brassica</taxon>
    </lineage>
</organism>
<reference evidence="1" key="2">
    <citation type="submission" date="2015-03" db="UniProtKB">
        <authorList>
            <consortium name="EnsemblPlants"/>
        </authorList>
    </citation>
    <scope>IDENTIFICATION</scope>
</reference>
<dbReference type="OMA" id="DCESDFL"/>
<dbReference type="Proteomes" id="UP000032141">
    <property type="component" value="Chromosome C8"/>
</dbReference>
<dbReference type="EnsemblPlants" id="Bo8g092040.1">
    <property type="protein sequence ID" value="Bo8g092040.1"/>
    <property type="gene ID" value="Bo8g092040"/>
</dbReference>
<accession>A0A0D3DU01</accession>
<reference evidence="1 2" key="1">
    <citation type="journal article" date="2014" name="Genome Biol.">
        <title>Transcriptome and methylome profiling reveals relics of genome dominance in the mesopolyploid Brassica oleracea.</title>
        <authorList>
            <person name="Parkin I.A."/>
            <person name="Koh C."/>
            <person name="Tang H."/>
            <person name="Robinson S.J."/>
            <person name="Kagale S."/>
            <person name="Clarke W.E."/>
            <person name="Town C.D."/>
            <person name="Nixon J."/>
            <person name="Krishnakumar V."/>
            <person name="Bidwell S.L."/>
            <person name="Denoeud F."/>
            <person name="Belcram H."/>
            <person name="Links M.G."/>
            <person name="Just J."/>
            <person name="Clarke C."/>
            <person name="Bender T."/>
            <person name="Huebert T."/>
            <person name="Mason A.S."/>
            <person name="Pires J.C."/>
            <person name="Barker G."/>
            <person name="Moore J."/>
            <person name="Walley P.G."/>
            <person name="Manoli S."/>
            <person name="Batley J."/>
            <person name="Edwards D."/>
            <person name="Nelson M.N."/>
            <person name="Wang X."/>
            <person name="Paterson A.H."/>
            <person name="King G."/>
            <person name="Bancroft I."/>
            <person name="Chalhoub B."/>
            <person name="Sharpe A.G."/>
        </authorList>
    </citation>
    <scope>NUCLEOTIDE SEQUENCE</scope>
    <source>
        <strain evidence="1 2">cv. TO1000</strain>
    </source>
</reference>
<protein>
    <submittedName>
        <fullName evidence="1">Uncharacterized protein</fullName>
    </submittedName>
</protein>
<sequence>MLSFGLDCESDFLDRSQRSIPLYRSGGLLIDVGFNSLFNRCSSVSYLPLSLDVFVFGSLEFRGRIVVGVEAVDRLKRHVFFSHSELYTCFELFLKSLPQRRNCCLEKL</sequence>
<dbReference type="Gramene" id="Bo8g092040.1">
    <property type="protein sequence ID" value="Bo8g092040.1"/>
    <property type="gene ID" value="Bo8g092040"/>
</dbReference>
<proteinExistence type="predicted"/>
<dbReference type="AlphaFoldDB" id="A0A0D3DU01"/>